<keyword evidence="10 11" id="KW-0472">Membrane</keyword>
<feature type="transmembrane region" description="Helical" evidence="11">
    <location>
        <begin position="60"/>
        <end position="84"/>
    </location>
</feature>
<comment type="subunit">
    <text evidence="11">NDH-1 is composed of 14 different subunits. Subunits NuoA, H, J, K, L, M, N constitute the membrane sector of the complex.</text>
</comment>
<comment type="similarity">
    <text evidence="2 11 12">Belongs to the complex I subunit 3 family.</text>
</comment>
<dbReference type="AlphaFoldDB" id="A0A4R7D0U6"/>
<accession>A0A4R7D0U6</accession>
<dbReference type="Pfam" id="PF00507">
    <property type="entry name" value="Oxidored_q4"/>
    <property type="match status" value="1"/>
</dbReference>
<dbReference type="GO" id="GO:0008137">
    <property type="term" value="F:NADH dehydrogenase (ubiquinone) activity"/>
    <property type="evidence" value="ECO:0007669"/>
    <property type="project" value="InterPro"/>
</dbReference>
<dbReference type="InterPro" id="IPR000440">
    <property type="entry name" value="NADH_UbQ/plastoQ_OxRdtase_su3"/>
</dbReference>
<dbReference type="GO" id="GO:0005886">
    <property type="term" value="C:plasma membrane"/>
    <property type="evidence" value="ECO:0007669"/>
    <property type="project" value="UniProtKB-SubCell"/>
</dbReference>
<comment type="caution">
    <text evidence="13">The sequence shown here is derived from an EMBL/GenBank/DDBJ whole genome shotgun (WGS) entry which is preliminary data.</text>
</comment>
<dbReference type="Gene3D" id="1.20.58.1610">
    <property type="entry name" value="NADH:ubiquinone/plastoquinone oxidoreductase, chain 3"/>
    <property type="match status" value="1"/>
</dbReference>
<evidence type="ECO:0000256" key="4">
    <source>
        <dbReference type="ARBA" id="ARBA00022475"/>
    </source>
</evidence>
<feature type="transmembrane region" description="Helical" evidence="11">
    <location>
        <begin position="115"/>
        <end position="135"/>
    </location>
</feature>
<keyword evidence="3 11" id="KW-0813">Transport</keyword>
<comment type="subcellular location">
    <subcellularLocation>
        <location evidence="11 12">Cell membrane</location>
        <topology evidence="11 12">Multi-pass membrane protein</topology>
    </subcellularLocation>
    <subcellularLocation>
        <location evidence="1">Membrane</location>
        <topology evidence="1">Multi-pass membrane protein</topology>
    </subcellularLocation>
</comment>
<evidence type="ECO:0000256" key="11">
    <source>
        <dbReference type="HAMAP-Rule" id="MF_01394"/>
    </source>
</evidence>
<keyword evidence="7 11" id="KW-1278">Translocase</keyword>
<keyword evidence="4 11" id="KW-1003">Cell membrane</keyword>
<evidence type="ECO:0000313" key="14">
    <source>
        <dbReference type="Proteomes" id="UP000294752"/>
    </source>
</evidence>
<dbReference type="GO" id="GO:0050136">
    <property type="term" value="F:NADH dehydrogenase (quinone) (non-electrogenic) activity"/>
    <property type="evidence" value="ECO:0007669"/>
    <property type="project" value="UniProtKB-UniRule"/>
</dbReference>
<dbReference type="GO" id="GO:0048038">
    <property type="term" value="F:quinone binding"/>
    <property type="evidence" value="ECO:0007669"/>
    <property type="project" value="UniProtKB-KW"/>
</dbReference>
<dbReference type="InterPro" id="IPR023043">
    <property type="entry name" value="NAD(P)H_OxRDtase_bac/plastid"/>
</dbReference>
<dbReference type="PANTHER" id="PTHR11058">
    <property type="entry name" value="NADH-UBIQUINONE OXIDOREDUCTASE CHAIN 3"/>
    <property type="match status" value="1"/>
</dbReference>
<evidence type="ECO:0000256" key="12">
    <source>
        <dbReference type="RuleBase" id="RU003639"/>
    </source>
</evidence>
<keyword evidence="5 11" id="KW-0812">Transmembrane</keyword>
<feature type="transmembrane region" description="Helical" evidence="11">
    <location>
        <begin position="147"/>
        <end position="165"/>
    </location>
</feature>
<dbReference type="Proteomes" id="UP000294752">
    <property type="component" value="Unassembled WGS sequence"/>
</dbReference>
<organism evidence="13 14">
    <name type="scientific">Sphingobacterium paludis</name>
    <dbReference type="NCBI Taxonomy" id="1476465"/>
    <lineage>
        <taxon>Bacteria</taxon>
        <taxon>Pseudomonadati</taxon>
        <taxon>Bacteroidota</taxon>
        <taxon>Sphingobacteriia</taxon>
        <taxon>Sphingobacteriales</taxon>
        <taxon>Sphingobacteriaceae</taxon>
        <taxon>Sphingobacterium</taxon>
    </lineage>
</organism>
<evidence type="ECO:0000256" key="8">
    <source>
        <dbReference type="ARBA" id="ARBA00022989"/>
    </source>
</evidence>
<comment type="catalytic activity">
    <reaction evidence="11 12">
        <text>a quinone + NADH + 5 H(+)(in) = a quinol + NAD(+) + 4 H(+)(out)</text>
        <dbReference type="Rhea" id="RHEA:57888"/>
        <dbReference type="ChEBI" id="CHEBI:15378"/>
        <dbReference type="ChEBI" id="CHEBI:24646"/>
        <dbReference type="ChEBI" id="CHEBI:57540"/>
        <dbReference type="ChEBI" id="CHEBI:57945"/>
        <dbReference type="ChEBI" id="CHEBI:132124"/>
    </reaction>
</comment>
<dbReference type="EMBL" id="SNZV01000003">
    <property type="protein sequence ID" value="TDS14583.1"/>
    <property type="molecule type" value="Genomic_DNA"/>
</dbReference>
<comment type="function">
    <text evidence="11">NDH-1 shuttles electrons from NADH, via FMN and iron-sulfur (Fe-S) centers, to quinones in the respiratory chain. The immediate electron acceptor for the enzyme in this species is believed to be a menaquinone. Couples the redox reaction to proton translocation (for every two electrons transferred, four hydrogen ions are translocated across the cytoplasmic membrane), and thus conserves the redox energy in a proton gradient.</text>
</comment>
<reference evidence="13 14" key="1">
    <citation type="submission" date="2019-03" db="EMBL/GenBank/DDBJ databases">
        <title>Genomic Encyclopedia of Type Strains, Phase III (KMG-III): the genomes of soil and plant-associated and newly described type strains.</title>
        <authorList>
            <person name="Whitman W."/>
        </authorList>
    </citation>
    <scope>NUCLEOTIDE SEQUENCE [LARGE SCALE GENOMIC DNA]</scope>
    <source>
        <strain evidence="13 14">CGMCC 1.12801</strain>
    </source>
</reference>
<evidence type="ECO:0000256" key="5">
    <source>
        <dbReference type="ARBA" id="ARBA00022692"/>
    </source>
</evidence>
<evidence type="ECO:0000256" key="7">
    <source>
        <dbReference type="ARBA" id="ARBA00022967"/>
    </source>
</evidence>
<evidence type="ECO:0000256" key="1">
    <source>
        <dbReference type="ARBA" id="ARBA00004141"/>
    </source>
</evidence>
<evidence type="ECO:0000256" key="3">
    <source>
        <dbReference type="ARBA" id="ARBA00022448"/>
    </source>
</evidence>
<dbReference type="PANTHER" id="PTHR11058:SF22">
    <property type="entry name" value="NADH-QUINONE OXIDOREDUCTASE SUBUNIT A"/>
    <property type="match status" value="1"/>
</dbReference>
<evidence type="ECO:0000256" key="10">
    <source>
        <dbReference type="ARBA" id="ARBA00023136"/>
    </source>
</evidence>
<keyword evidence="9 11" id="KW-0520">NAD</keyword>
<evidence type="ECO:0000256" key="2">
    <source>
        <dbReference type="ARBA" id="ARBA00008472"/>
    </source>
</evidence>
<evidence type="ECO:0000256" key="6">
    <source>
        <dbReference type="ARBA" id="ARBA00022719"/>
    </source>
</evidence>
<sequence length="173" mass="19792">MTKLLRNLLISYSIKIPLKFEGTACSPFFYWEKMIYLLLRTDNKLVIMESVNLSSTPVDYIPILLQLGVAVGFGVLTIIGTHLIGPKVRTESKLGSFESGIEVVGNARHPFSIKYFLVAILFVIFDVEVIFMYPWAVNFREFGFEGLIEMFIFMGMLLLGFIYVIKKKALDWD</sequence>
<proteinExistence type="inferred from homology"/>
<keyword evidence="14" id="KW-1185">Reference proteome</keyword>
<protein>
    <recommendedName>
        <fullName evidence="11">NADH-quinone oxidoreductase subunit A</fullName>
        <ecNumber evidence="11">7.1.1.-</ecNumber>
    </recommendedName>
    <alternativeName>
        <fullName evidence="11">NADH dehydrogenase I subunit A</fullName>
    </alternativeName>
    <alternativeName>
        <fullName evidence="11">NDH-1 subunit A</fullName>
    </alternativeName>
    <alternativeName>
        <fullName evidence="11">NUO1</fullName>
    </alternativeName>
</protein>
<keyword evidence="6 11" id="KW-0874">Quinone</keyword>
<dbReference type="HAMAP" id="MF_01394">
    <property type="entry name" value="NDH1_NuoA"/>
    <property type="match status" value="1"/>
</dbReference>
<name>A0A4R7D0U6_9SPHI</name>
<gene>
    <name evidence="11" type="primary">nuoA</name>
    <name evidence="13" type="ORF">B0I21_10376</name>
</gene>
<keyword evidence="8 11" id="KW-1133">Transmembrane helix</keyword>
<dbReference type="EC" id="7.1.1.-" evidence="11"/>
<dbReference type="GO" id="GO:0030964">
    <property type="term" value="C:NADH dehydrogenase complex"/>
    <property type="evidence" value="ECO:0007669"/>
    <property type="project" value="TreeGrafter"/>
</dbReference>
<evidence type="ECO:0000313" key="13">
    <source>
        <dbReference type="EMBL" id="TDS14583.1"/>
    </source>
</evidence>
<evidence type="ECO:0000256" key="9">
    <source>
        <dbReference type="ARBA" id="ARBA00023027"/>
    </source>
</evidence>
<dbReference type="InterPro" id="IPR038430">
    <property type="entry name" value="NDAH_ubi_oxred_su3_sf"/>
</dbReference>